<evidence type="ECO:0000256" key="4">
    <source>
        <dbReference type="ARBA" id="ARBA00023136"/>
    </source>
</evidence>
<keyword evidence="4 6" id="KW-0472">Membrane</keyword>
<dbReference type="CDD" id="cd17323">
    <property type="entry name" value="MFS_Tpo1_MDR_like"/>
    <property type="match status" value="1"/>
</dbReference>
<evidence type="ECO:0000259" key="7">
    <source>
        <dbReference type="PROSITE" id="PS50850"/>
    </source>
</evidence>
<feature type="region of interest" description="Disordered" evidence="5">
    <location>
        <begin position="41"/>
        <end position="105"/>
    </location>
</feature>
<dbReference type="Proteomes" id="UP000799444">
    <property type="component" value="Unassembled WGS sequence"/>
</dbReference>
<evidence type="ECO:0000256" key="2">
    <source>
        <dbReference type="ARBA" id="ARBA00022692"/>
    </source>
</evidence>
<feature type="domain" description="Major facilitator superfamily (MFS) profile" evidence="7">
    <location>
        <begin position="139"/>
        <end position="571"/>
    </location>
</feature>
<dbReference type="GO" id="GO:1990961">
    <property type="term" value="P:xenobiotic detoxification by transmembrane export across the plasma membrane"/>
    <property type="evidence" value="ECO:0007669"/>
    <property type="project" value="TreeGrafter"/>
</dbReference>
<dbReference type="FunFam" id="1.20.1250.20:FF:000011">
    <property type="entry name" value="MFS multidrug transporter, putative"/>
    <property type="match status" value="1"/>
</dbReference>
<dbReference type="InterPro" id="IPR020846">
    <property type="entry name" value="MFS_dom"/>
</dbReference>
<feature type="transmembrane region" description="Helical" evidence="6">
    <location>
        <begin position="412"/>
        <end position="431"/>
    </location>
</feature>
<dbReference type="GO" id="GO:0005886">
    <property type="term" value="C:plasma membrane"/>
    <property type="evidence" value="ECO:0007669"/>
    <property type="project" value="TreeGrafter"/>
</dbReference>
<dbReference type="Gene3D" id="1.20.1250.20">
    <property type="entry name" value="MFS general substrate transporter like domains"/>
    <property type="match status" value="1"/>
</dbReference>
<proteinExistence type="predicted"/>
<dbReference type="GO" id="GO:0015244">
    <property type="term" value="F:fluconazole transmembrane transporter activity"/>
    <property type="evidence" value="ECO:0007669"/>
    <property type="project" value="TreeGrafter"/>
</dbReference>
<dbReference type="PANTHER" id="PTHR23502">
    <property type="entry name" value="MAJOR FACILITATOR SUPERFAMILY"/>
    <property type="match status" value="1"/>
</dbReference>
<evidence type="ECO:0000313" key="8">
    <source>
        <dbReference type="EMBL" id="KAF2733214.1"/>
    </source>
</evidence>
<evidence type="ECO:0000256" key="3">
    <source>
        <dbReference type="ARBA" id="ARBA00022989"/>
    </source>
</evidence>
<feature type="transmembrane region" description="Helical" evidence="6">
    <location>
        <begin position="300"/>
        <end position="325"/>
    </location>
</feature>
<protein>
    <submittedName>
        <fullName evidence="8">MFS general substrate transporter</fullName>
    </submittedName>
</protein>
<dbReference type="OrthoDB" id="3357846at2759"/>
<sequence>MVWDIIRDSAFGHLVRLASNGRWFPYPEERDPALWKNFVNEEKSESQTHRGDTHPPKDRSDGLASQPGSGVETPEGLYQHRDLSDKSQQTSPADRNICDEDRGMIVDPEKGKDKLVIDWFGPDDADNPRNWSRGKKFFVTFEICFLTFSVYIGSAIYTAGILDIEQQFGVSQVAATLGLTLYVAGYGLGPMVWAPMSEIPYIGRNPIYIATLFVFVMFQIPTAMASNFGMLLAFRFLTGLFGSPALATGGATIADMYRPKKQAYGLSVWGISAVCGPVLGPLVGGFAVEAEGWTWTIWELMWLSGVCVVFLFFFLPETSSTNILYRRTRRMRKITGDNRLTCEPEMMAEQMTGKDIALMVLVRPITLNFTEPMVFLLNLYIALIYGLLYIWFESFPIVFVGIYGFTLSQQGLAFLGLLIGAFIALTGLSIWMYFFQEKEFNDNGDIKPEKRLIPAMVGCYFVPICLFWFGWSARSSIHWIMPITGSAFFSIAAFLLFNAALPYLSDAYPEYAASVFAGNDLFRSAFGAGFPLFASAMYKKLGVDWASSVLAFLGVAFIPIPYVLYIYGERLRHRSKMARKDI</sequence>
<dbReference type="PROSITE" id="PS50850">
    <property type="entry name" value="MFS"/>
    <property type="match status" value="1"/>
</dbReference>
<feature type="transmembrane region" description="Helical" evidence="6">
    <location>
        <begin position="545"/>
        <end position="567"/>
    </location>
</feature>
<dbReference type="EMBL" id="ML996165">
    <property type="protein sequence ID" value="KAF2733214.1"/>
    <property type="molecule type" value="Genomic_DNA"/>
</dbReference>
<feature type="compositionally biased region" description="Basic and acidic residues" evidence="5">
    <location>
        <begin position="41"/>
        <end position="61"/>
    </location>
</feature>
<keyword evidence="9" id="KW-1185">Reference proteome</keyword>
<feature type="transmembrane region" description="Helical" evidence="6">
    <location>
        <begin position="477"/>
        <end position="501"/>
    </location>
</feature>
<keyword evidence="2 6" id="KW-0812">Transmembrane</keyword>
<accession>A0A9P4V087</accession>
<gene>
    <name evidence="8" type="ORF">EJ04DRAFT_439535</name>
</gene>
<organism evidence="8 9">
    <name type="scientific">Polyplosphaeria fusca</name>
    <dbReference type="NCBI Taxonomy" id="682080"/>
    <lineage>
        <taxon>Eukaryota</taxon>
        <taxon>Fungi</taxon>
        <taxon>Dikarya</taxon>
        <taxon>Ascomycota</taxon>
        <taxon>Pezizomycotina</taxon>
        <taxon>Dothideomycetes</taxon>
        <taxon>Pleosporomycetidae</taxon>
        <taxon>Pleosporales</taxon>
        <taxon>Tetraplosphaeriaceae</taxon>
        <taxon>Polyplosphaeria</taxon>
    </lineage>
</organism>
<dbReference type="SUPFAM" id="SSF103473">
    <property type="entry name" value="MFS general substrate transporter"/>
    <property type="match status" value="1"/>
</dbReference>
<feature type="transmembrane region" description="Helical" evidence="6">
    <location>
        <begin position="173"/>
        <end position="194"/>
    </location>
</feature>
<name>A0A9P4V087_9PLEO</name>
<evidence type="ECO:0000256" key="1">
    <source>
        <dbReference type="ARBA" id="ARBA00004141"/>
    </source>
</evidence>
<comment type="subcellular location">
    <subcellularLocation>
        <location evidence="1">Membrane</location>
        <topology evidence="1">Multi-pass membrane protein</topology>
    </subcellularLocation>
</comment>
<dbReference type="PANTHER" id="PTHR23502:SF23">
    <property type="entry name" value="FLUCONAZOLE RESISTANCE PROTEIN 1"/>
    <property type="match status" value="1"/>
</dbReference>
<keyword evidence="3 6" id="KW-1133">Transmembrane helix</keyword>
<dbReference type="InterPro" id="IPR011701">
    <property type="entry name" value="MFS"/>
</dbReference>
<feature type="transmembrane region" description="Helical" evidence="6">
    <location>
        <begin position="452"/>
        <end position="471"/>
    </location>
</feature>
<feature type="transmembrane region" description="Helical" evidence="6">
    <location>
        <begin position="137"/>
        <end position="161"/>
    </location>
</feature>
<feature type="transmembrane region" description="Helical" evidence="6">
    <location>
        <begin position="206"/>
        <end position="226"/>
    </location>
</feature>
<dbReference type="AlphaFoldDB" id="A0A9P4V087"/>
<dbReference type="Pfam" id="PF07690">
    <property type="entry name" value="MFS_1"/>
    <property type="match status" value="1"/>
</dbReference>
<feature type="transmembrane region" description="Helical" evidence="6">
    <location>
        <begin position="266"/>
        <end position="288"/>
    </location>
</feature>
<evidence type="ECO:0000256" key="6">
    <source>
        <dbReference type="SAM" id="Phobius"/>
    </source>
</evidence>
<evidence type="ECO:0000313" key="9">
    <source>
        <dbReference type="Proteomes" id="UP000799444"/>
    </source>
</evidence>
<dbReference type="InterPro" id="IPR036259">
    <property type="entry name" value="MFS_trans_sf"/>
</dbReference>
<reference evidence="8" key="1">
    <citation type="journal article" date="2020" name="Stud. Mycol.">
        <title>101 Dothideomycetes genomes: a test case for predicting lifestyles and emergence of pathogens.</title>
        <authorList>
            <person name="Haridas S."/>
            <person name="Albert R."/>
            <person name="Binder M."/>
            <person name="Bloem J."/>
            <person name="Labutti K."/>
            <person name="Salamov A."/>
            <person name="Andreopoulos B."/>
            <person name="Baker S."/>
            <person name="Barry K."/>
            <person name="Bills G."/>
            <person name="Bluhm B."/>
            <person name="Cannon C."/>
            <person name="Castanera R."/>
            <person name="Culley D."/>
            <person name="Daum C."/>
            <person name="Ezra D."/>
            <person name="Gonzalez J."/>
            <person name="Henrissat B."/>
            <person name="Kuo A."/>
            <person name="Liang C."/>
            <person name="Lipzen A."/>
            <person name="Lutzoni F."/>
            <person name="Magnuson J."/>
            <person name="Mondo S."/>
            <person name="Nolan M."/>
            <person name="Ohm R."/>
            <person name="Pangilinan J."/>
            <person name="Park H.-J."/>
            <person name="Ramirez L."/>
            <person name="Alfaro M."/>
            <person name="Sun H."/>
            <person name="Tritt A."/>
            <person name="Yoshinaga Y."/>
            <person name="Zwiers L.-H."/>
            <person name="Turgeon B."/>
            <person name="Goodwin S."/>
            <person name="Spatafora J."/>
            <person name="Crous P."/>
            <person name="Grigoriev I."/>
        </authorList>
    </citation>
    <scope>NUCLEOTIDE SEQUENCE</scope>
    <source>
        <strain evidence="8">CBS 125425</strain>
    </source>
</reference>
<comment type="caution">
    <text evidence="8">The sequence shown here is derived from an EMBL/GenBank/DDBJ whole genome shotgun (WGS) entry which is preliminary data.</text>
</comment>
<feature type="transmembrane region" description="Helical" evidence="6">
    <location>
        <begin position="232"/>
        <end position="254"/>
    </location>
</feature>
<feature type="compositionally biased region" description="Basic and acidic residues" evidence="5">
    <location>
        <begin position="96"/>
        <end position="105"/>
    </location>
</feature>
<evidence type="ECO:0000256" key="5">
    <source>
        <dbReference type="SAM" id="MobiDB-lite"/>
    </source>
</evidence>